<feature type="domain" description="Laminin G" evidence="4">
    <location>
        <begin position="1"/>
        <end position="159"/>
    </location>
</feature>
<keyword evidence="6" id="KW-1185">Reference proteome</keyword>
<evidence type="ECO:0000313" key="6">
    <source>
        <dbReference type="Proteomes" id="UP000694388"/>
    </source>
</evidence>
<dbReference type="Pfam" id="PF02210">
    <property type="entry name" value="Laminin_G_2"/>
    <property type="match status" value="1"/>
</dbReference>
<evidence type="ECO:0000259" key="4">
    <source>
        <dbReference type="PROSITE" id="PS50025"/>
    </source>
</evidence>
<dbReference type="Ensembl" id="ENSEBUT00000009464.1">
    <property type="protein sequence ID" value="ENSEBUP00000008948.1"/>
    <property type="gene ID" value="ENSEBUG00000005787.1"/>
</dbReference>
<dbReference type="PANTHER" id="PTHR15036:SF51">
    <property type="entry name" value="NEUREXIN-1"/>
    <property type="match status" value="1"/>
</dbReference>
<proteinExistence type="predicted"/>
<accession>A0A8C4Q2M1</accession>
<protein>
    <submittedName>
        <fullName evidence="5">Neurexin 1a</fullName>
    </submittedName>
</protein>
<evidence type="ECO:0000256" key="3">
    <source>
        <dbReference type="SAM" id="MobiDB-lite"/>
    </source>
</evidence>
<dbReference type="PROSITE" id="PS50025">
    <property type="entry name" value="LAM_G_DOMAIN"/>
    <property type="match status" value="1"/>
</dbReference>
<dbReference type="Proteomes" id="UP000694388">
    <property type="component" value="Unplaced"/>
</dbReference>
<dbReference type="InterPro" id="IPR001791">
    <property type="entry name" value="Laminin_G"/>
</dbReference>
<reference evidence="5" key="2">
    <citation type="submission" date="2025-09" db="UniProtKB">
        <authorList>
            <consortium name="Ensembl"/>
        </authorList>
    </citation>
    <scope>IDENTIFICATION</scope>
</reference>
<reference evidence="5" key="1">
    <citation type="submission" date="2025-08" db="UniProtKB">
        <authorList>
            <consortium name="Ensembl"/>
        </authorList>
    </citation>
    <scope>IDENTIFICATION</scope>
</reference>
<comment type="subcellular location">
    <subcellularLocation>
        <location evidence="1">Membrane</location>
        <topology evidence="1">Single-pass type I membrane protein</topology>
    </subcellularLocation>
</comment>
<dbReference type="SUPFAM" id="SSF49899">
    <property type="entry name" value="Concanavalin A-like lectins/glucanases"/>
    <property type="match status" value="1"/>
</dbReference>
<feature type="compositionally biased region" description="Low complexity" evidence="3">
    <location>
        <begin position="186"/>
        <end position="203"/>
    </location>
</feature>
<dbReference type="InterPro" id="IPR050372">
    <property type="entry name" value="Neurexin-related_CASP"/>
</dbReference>
<evidence type="ECO:0000256" key="2">
    <source>
        <dbReference type="PROSITE-ProRule" id="PRU00122"/>
    </source>
</evidence>
<dbReference type="OMA" id="HQNIGDI"/>
<feature type="region of interest" description="Disordered" evidence="3">
    <location>
        <begin position="169"/>
        <end position="212"/>
    </location>
</feature>
<dbReference type="GeneTree" id="ENSGT00940000163749"/>
<dbReference type="InterPro" id="IPR013320">
    <property type="entry name" value="ConA-like_dom_sf"/>
</dbReference>
<dbReference type="PANTHER" id="PTHR15036">
    <property type="entry name" value="PIKACHURIN-LIKE PROTEIN"/>
    <property type="match status" value="1"/>
</dbReference>
<name>A0A8C4Q2M1_EPTBU</name>
<organism evidence="5 6">
    <name type="scientific">Eptatretus burgeri</name>
    <name type="common">Inshore hagfish</name>
    <dbReference type="NCBI Taxonomy" id="7764"/>
    <lineage>
        <taxon>Eukaryota</taxon>
        <taxon>Metazoa</taxon>
        <taxon>Chordata</taxon>
        <taxon>Craniata</taxon>
        <taxon>Vertebrata</taxon>
        <taxon>Cyclostomata</taxon>
        <taxon>Myxini</taxon>
        <taxon>Myxiniformes</taxon>
        <taxon>Myxinidae</taxon>
        <taxon>Eptatretinae</taxon>
        <taxon>Eptatretus</taxon>
    </lineage>
</organism>
<dbReference type="CDD" id="cd00110">
    <property type="entry name" value="LamG"/>
    <property type="match status" value="1"/>
</dbReference>
<evidence type="ECO:0000256" key="1">
    <source>
        <dbReference type="ARBA" id="ARBA00004479"/>
    </source>
</evidence>
<sequence>MYFLLSLMRSKHWHCLQEQGKVVVVFNVGTEDISVKEDSLPVNDGKYHLVRFNRNGGNATLQIDDLPIRERYPPGNIGSERLALARQRIPYRLGRIVDDWLVDKGRQLTIFNSQATIKLGGMDLDRPFQGQMSGLYYNGLKVLQLMAEGEASLRLDGNVRLVGEVPSVLSTESSGTTKPHGRGHSTTTMATTTSRRNRLSTTREGGSVRSDR</sequence>
<dbReference type="Gene3D" id="2.60.120.200">
    <property type="match status" value="1"/>
</dbReference>
<dbReference type="AlphaFoldDB" id="A0A8C4Q2M1"/>
<comment type="caution">
    <text evidence="2">Lacks conserved residue(s) required for the propagation of feature annotation.</text>
</comment>
<evidence type="ECO:0000313" key="5">
    <source>
        <dbReference type="Ensembl" id="ENSEBUP00000008948.1"/>
    </source>
</evidence>